<evidence type="ECO:0000313" key="3">
    <source>
        <dbReference type="Proteomes" id="UP001437256"/>
    </source>
</evidence>
<accession>A0ABR2ZTG9</accession>
<evidence type="ECO:0000313" key="2">
    <source>
        <dbReference type="EMBL" id="KAL0064871.1"/>
    </source>
</evidence>
<dbReference type="InterPro" id="IPR001810">
    <property type="entry name" value="F-box_dom"/>
</dbReference>
<dbReference type="SMART" id="SM00256">
    <property type="entry name" value="FBOX"/>
    <property type="match status" value="1"/>
</dbReference>
<keyword evidence="3" id="KW-1185">Reference proteome</keyword>
<dbReference type="Gene3D" id="1.20.1280.50">
    <property type="match status" value="1"/>
</dbReference>
<dbReference type="Proteomes" id="UP001437256">
    <property type="component" value="Unassembled WGS sequence"/>
</dbReference>
<dbReference type="EMBL" id="JBBXMP010000055">
    <property type="protein sequence ID" value="KAL0064871.1"/>
    <property type="molecule type" value="Genomic_DNA"/>
</dbReference>
<name>A0ABR2ZTG9_9AGAR</name>
<dbReference type="PROSITE" id="PS50181">
    <property type="entry name" value="FBOX"/>
    <property type="match status" value="1"/>
</dbReference>
<dbReference type="Pfam" id="PF12937">
    <property type="entry name" value="F-box-like"/>
    <property type="match status" value="1"/>
</dbReference>
<comment type="caution">
    <text evidence="2">The sequence shown here is derived from an EMBL/GenBank/DDBJ whole genome shotgun (WGS) entry which is preliminary data.</text>
</comment>
<organism evidence="2 3">
    <name type="scientific">Marasmius tenuissimus</name>
    <dbReference type="NCBI Taxonomy" id="585030"/>
    <lineage>
        <taxon>Eukaryota</taxon>
        <taxon>Fungi</taxon>
        <taxon>Dikarya</taxon>
        <taxon>Basidiomycota</taxon>
        <taxon>Agaricomycotina</taxon>
        <taxon>Agaricomycetes</taxon>
        <taxon>Agaricomycetidae</taxon>
        <taxon>Agaricales</taxon>
        <taxon>Marasmiineae</taxon>
        <taxon>Marasmiaceae</taxon>
        <taxon>Marasmius</taxon>
    </lineage>
</organism>
<proteinExistence type="predicted"/>
<dbReference type="InterPro" id="IPR036047">
    <property type="entry name" value="F-box-like_dom_sf"/>
</dbReference>
<protein>
    <recommendedName>
        <fullName evidence="1">F-box domain-containing protein</fullName>
    </recommendedName>
</protein>
<dbReference type="SUPFAM" id="SSF81383">
    <property type="entry name" value="F-box domain"/>
    <property type="match status" value="1"/>
</dbReference>
<gene>
    <name evidence="2" type="ORF">AAF712_008124</name>
</gene>
<evidence type="ECO:0000259" key="1">
    <source>
        <dbReference type="PROSITE" id="PS50181"/>
    </source>
</evidence>
<feature type="domain" description="F-box" evidence="1">
    <location>
        <begin position="21"/>
        <end position="67"/>
    </location>
</feature>
<reference evidence="2 3" key="1">
    <citation type="submission" date="2024-05" db="EMBL/GenBank/DDBJ databases">
        <title>A draft genome resource for the thread blight pathogen Marasmius tenuissimus strain MS-2.</title>
        <authorList>
            <person name="Yulfo-Soto G.E."/>
            <person name="Baruah I.K."/>
            <person name="Amoako-Attah I."/>
            <person name="Bukari Y."/>
            <person name="Meinhardt L.W."/>
            <person name="Bailey B.A."/>
            <person name="Cohen S.P."/>
        </authorList>
    </citation>
    <scope>NUCLEOTIDE SEQUENCE [LARGE SCALE GENOMIC DNA]</scope>
    <source>
        <strain evidence="2 3">MS-2</strain>
    </source>
</reference>
<sequence length="636" mass="73089">MPGIANFVTPLLLDKLKWRAKCYIHRLPLELIVEILSYLSIEDIMRVRRTNRAFWFITHDPIIWRRFLERLNLPIPPTRPNFRYSLEETDFEVEQLVTRAICADDNWRRPTPKMLHKSVASTFQQVLEMKILPGGRFLIASVKDVESFRFWVCVYCLDHPKGLEHALLARKAVETKPYGLGARFHTDPRGVMQSVMVMYCLRRPADGNFRGLDPAGWTTEIDSNPPYPLEYGCFVIECPLPGLEFLSDPRVDTNSDDFIQLMGMINPPFGREYIWRMVEDKPFDDASLFDINGVCYAVTASRGKVTIVNLMLRSSTTFLLARDGHFPNYKHHIRALRVLPQQNRILVFRTIALVGQLPRETHDVQSIEVFEIPEDDDETYQLESNTYDYRIVQAVDRVYIENKNVSSVHISDYPTIPRSLDLPQLYEGQDNAPLTPISIYVRTSAPLGIVHYEVFPIRDPVTNEWDYVLDSVIPQTVHISDPVETRIIPGTTRSLIYTVPPNDRTGHPKLLSLRRYFNPRYAPDDYKPFALKDHLEVPVLDKERYPKPKLLYSSFDVCDPTFHGVSEKGLSAITWDEGTGRVCVASQEDMKIVILDLGKVNGASDPRFEKWRKGVALLRQSETILVDLTTATTTTS</sequence>